<evidence type="ECO:0000256" key="1">
    <source>
        <dbReference type="ARBA" id="ARBA00022679"/>
    </source>
</evidence>
<dbReference type="PANTHER" id="PTHR43072">
    <property type="entry name" value="N-ACETYLTRANSFERASE"/>
    <property type="match status" value="1"/>
</dbReference>
<feature type="domain" description="N-acetyltransferase" evidence="3">
    <location>
        <begin position="6"/>
        <end position="168"/>
    </location>
</feature>
<dbReference type="CDD" id="cd04301">
    <property type="entry name" value="NAT_SF"/>
    <property type="match status" value="1"/>
</dbReference>
<gene>
    <name evidence="4" type="ORF">C1706_08985</name>
</gene>
<protein>
    <submittedName>
        <fullName evidence="4">GNAT family N-acetyltransferase</fullName>
    </submittedName>
</protein>
<dbReference type="Pfam" id="PF00583">
    <property type="entry name" value="Acetyltransf_1"/>
    <property type="match status" value="1"/>
</dbReference>
<keyword evidence="5" id="KW-1185">Reference proteome</keyword>
<keyword evidence="2" id="KW-0012">Acyltransferase</keyword>
<evidence type="ECO:0000256" key="2">
    <source>
        <dbReference type="ARBA" id="ARBA00023315"/>
    </source>
</evidence>
<dbReference type="Proteomes" id="UP000290624">
    <property type="component" value="Unassembled WGS sequence"/>
</dbReference>
<dbReference type="Gene3D" id="3.40.630.30">
    <property type="match status" value="1"/>
</dbReference>
<keyword evidence="1 4" id="KW-0808">Transferase</keyword>
<dbReference type="InterPro" id="IPR000182">
    <property type="entry name" value="GNAT_dom"/>
</dbReference>
<sequence>MSEDAATLRPATPHDVASIVDIYNQSVAVNTASWDTAAQTVAERLAWFEARTKAGQAVVVAELHGRVIGWGSWGPFRAKDGYRMTMEDTLYVDDSARGLGVGSQLLAALIDSARDAGVHALIAAVSHENDASIALHKKHGFTQVGRLPQVGAKFARWLDLVLLQRTLDDRPLP</sequence>
<comment type="caution">
    <text evidence="4">The sequence shown here is derived from an EMBL/GenBank/DDBJ whole genome shotgun (WGS) entry which is preliminary data.</text>
</comment>
<organism evidence="4 5">
    <name type="scientific">Propioniciclava flava</name>
    <dbReference type="NCBI Taxonomy" id="2072026"/>
    <lineage>
        <taxon>Bacteria</taxon>
        <taxon>Bacillati</taxon>
        <taxon>Actinomycetota</taxon>
        <taxon>Actinomycetes</taxon>
        <taxon>Propionibacteriales</taxon>
        <taxon>Propionibacteriaceae</taxon>
        <taxon>Propioniciclava</taxon>
    </lineage>
</organism>
<dbReference type="SUPFAM" id="SSF55729">
    <property type="entry name" value="Acyl-CoA N-acyltransferases (Nat)"/>
    <property type="match status" value="1"/>
</dbReference>
<accession>A0A4Q2EEY0</accession>
<evidence type="ECO:0000259" key="3">
    <source>
        <dbReference type="PROSITE" id="PS51186"/>
    </source>
</evidence>
<name>A0A4Q2EEY0_9ACTN</name>
<evidence type="ECO:0000313" key="4">
    <source>
        <dbReference type="EMBL" id="RXW32160.1"/>
    </source>
</evidence>
<dbReference type="AlphaFoldDB" id="A0A4Q2EEY0"/>
<dbReference type="OrthoDB" id="3173333at2"/>
<dbReference type="PROSITE" id="PS51186">
    <property type="entry name" value="GNAT"/>
    <property type="match status" value="1"/>
</dbReference>
<dbReference type="RefSeq" id="WP_129458899.1">
    <property type="nucleotide sequence ID" value="NZ_PPCV01000005.1"/>
</dbReference>
<dbReference type="GO" id="GO:0016747">
    <property type="term" value="F:acyltransferase activity, transferring groups other than amino-acyl groups"/>
    <property type="evidence" value="ECO:0007669"/>
    <property type="project" value="InterPro"/>
</dbReference>
<proteinExistence type="predicted"/>
<dbReference type="InterPro" id="IPR016181">
    <property type="entry name" value="Acyl_CoA_acyltransferase"/>
</dbReference>
<reference evidence="4 5" key="1">
    <citation type="submission" date="2018-01" db="EMBL/GenBank/DDBJ databases">
        <title>Lactibacter flavus gen. nov., sp. nov., a novel bacterium of the family Propionibacteriaceae isolated from raw milk and dairy products.</title>
        <authorList>
            <person name="Wenning M."/>
            <person name="Breitenwieser F."/>
            <person name="Huptas C."/>
            <person name="von Neubeck M."/>
            <person name="Busse H.-J."/>
            <person name="Scherer S."/>
        </authorList>
    </citation>
    <scope>NUCLEOTIDE SEQUENCE [LARGE SCALE GENOMIC DNA]</scope>
    <source>
        <strain evidence="4 5">VG341</strain>
    </source>
</reference>
<dbReference type="PANTHER" id="PTHR43072:SF23">
    <property type="entry name" value="UPF0039 PROTEIN C11D3.02C"/>
    <property type="match status" value="1"/>
</dbReference>
<evidence type="ECO:0000313" key="5">
    <source>
        <dbReference type="Proteomes" id="UP000290624"/>
    </source>
</evidence>
<dbReference type="EMBL" id="PPCV01000005">
    <property type="protein sequence ID" value="RXW32160.1"/>
    <property type="molecule type" value="Genomic_DNA"/>
</dbReference>